<evidence type="ECO:0000259" key="3">
    <source>
        <dbReference type="Pfam" id="PF13399"/>
    </source>
</evidence>
<sequence length="179" mass="18499">MPSTYPRDRFDDIPRETGRVGAHRAENPGMSGPAVLLWAIVAMIVLVIAGILGFLVLSQQGALPAPENTPAPAATTAPVVDTSYSVLVLNGTATEGLDDEVAAQLVDAGFPEGAVTPTDSDETDFEKTTVFYASPEDEPAARGVAEAIGATEVVQSDAYQSGDGRQLTVVVGLDRVSGA</sequence>
<feature type="region of interest" description="Disordered" evidence="1">
    <location>
        <begin position="1"/>
        <end position="26"/>
    </location>
</feature>
<comment type="caution">
    <text evidence="4">The sequence shown here is derived from an EMBL/GenBank/DDBJ whole genome shotgun (WGS) entry which is preliminary data.</text>
</comment>
<keyword evidence="2" id="KW-0812">Transmembrane</keyword>
<keyword evidence="2" id="KW-0472">Membrane</keyword>
<name>A0A9W6LWJ6_9MICO</name>
<evidence type="ECO:0000256" key="1">
    <source>
        <dbReference type="SAM" id="MobiDB-lite"/>
    </source>
</evidence>
<keyword evidence="5" id="KW-1185">Reference proteome</keyword>
<feature type="transmembrane region" description="Helical" evidence="2">
    <location>
        <begin position="35"/>
        <end position="57"/>
    </location>
</feature>
<evidence type="ECO:0000313" key="5">
    <source>
        <dbReference type="Proteomes" id="UP001142462"/>
    </source>
</evidence>
<dbReference type="InterPro" id="IPR027381">
    <property type="entry name" value="LytR/CpsA/Psr_C"/>
</dbReference>
<gene>
    <name evidence="4" type="ORF">GCM10017576_19840</name>
</gene>
<evidence type="ECO:0000313" key="4">
    <source>
        <dbReference type="EMBL" id="GLJ61854.1"/>
    </source>
</evidence>
<keyword evidence="2" id="KW-1133">Transmembrane helix</keyword>
<reference evidence="4" key="2">
    <citation type="submission" date="2023-01" db="EMBL/GenBank/DDBJ databases">
        <authorList>
            <person name="Sun Q."/>
            <person name="Evtushenko L."/>
        </authorList>
    </citation>
    <scope>NUCLEOTIDE SEQUENCE</scope>
    <source>
        <strain evidence="4">VKM Ac-1020</strain>
    </source>
</reference>
<organism evidence="4 5">
    <name type="scientific">Microbacterium barkeri</name>
    <dbReference type="NCBI Taxonomy" id="33917"/>
    <lineage>
        <taxon>Bacteria</taxon>
        <taxon>Bacillati</taxon>
        <taxon>Actinomycetota</taxon>
        <taxon>Actinomycetes</taxon>
        <taxon>Micrococcales</taxon>
        <taxon>Microbacteriaceae</taxon>
        <taxon>Microbacterium</taxon>
    </lineage>
</organism>
<dbReference type="Gene3D" id="3.30.70.2390">
    <property type="match status" value="1"/>
</dbReference>
<evidence type="ECO:0000256" key="2">
    <source>
        <dbReference type="SAM" id="Phobius"/>
    </source>
</evidence>
<dbReference type="RefSeq" id="WP_271173567.1">
    <property type="nucleotide sequence ID" value="NZ_BSEJ01000009.1"/>
</dbReference>
<reference evidence="4" key="1">
    <citation type="journal article" date="2014" name="Int. J. Syst. Evol. Microbiol.">
        <title>Complete genome sequence of Corynebacterium casei LMG S-19264T (=DSM 44701T), isolated from a smear-ripened cheese.</title>
        <authorList>
            <consortium name="US DOE Joint Genome Institute (JGI-PGF)"/>
            <person name="Walter F."/>
            <person name="Albersmeier A."/>
            <person name="Kalinowski J."/>
            <person name="Ruckert C."/>
        </authorList>
    </citation>
    <scope>NUCLEOTIDE SEQUENCE</scope>
    <source>
        <strain evidence="4">VKM Ac-1020</strain>
    </source>
</reference>
<dbReference type="Proteomes" id="UP001142462">
    <property type="component" value="Unassembled WGS sequence"/>
</dbReference>
<accession>A0A9W6LWJ6</accession>
<protein>
    <recommendedName>
        <fullName evidence="3">LytR/CpsA/Psr regulator C-terminal domain-containing protein</fullName>
    </recommendedName>
</protein>
<dbReference type="Pfam" id="PF13399">
    <property type="entry name" value="LytR_C"/>
    <property type="match status" value="1"/>
</dbReference>
<dbReference type="EMBL" id="BSEJ01000009">
    <property type="protein sequence ID" value="GLJ61854.1"/>
    <property type="molecule type" value="Genomic_DNA"/>
</dbReference>
<dbReference type="AlphaFoldDB" id="A0A9W6LWJ6"/>
<proteinExistence type="predicted"/>
<feature type="domain" description="LytR/CpsA/Psr regulator C-terminal" evidence="3">
    <location>
        <begin position="84"/>
        <end position="174"/>
    </location>
</feature>